<gene>
    <name evidence="2" type="ORF">B0T18DRAFT_241489</name>
</gene>
<name>A0AA40BPZ8_9PEZI</name>
<dbReference type="EMBL" id="JAUKUD010000007">
    <property type="protein sequence ID" value="KAK0738221.1"/>
    <property type="molecule type" value="Genomic_DNA"/>
</dbReference>
<dbReference type="AlphaFoldDB" id="A0AA40BPZ8"/>
<evidence type="ECO:0000313" key="3">
    <source>
        <dbReference type="Proteomes" id="UP001172155"/>
    </source>
</evidence>
<feature type="signal peptide" evidence="1">
    <location>
        <begin position="1"/>
        <end position="21"/>
    </location>
</feature>
<proteinExistence type="predicted"/>
<evidence type="ECO:0000256" key="1">
    <source>
        <dbReference type="SAM" id="SignalP"/>
    </source>
</evidence>
<feature type="chain" id="PRO_5041258457" description="Secreted protein" evidence="1">
    <location>
        <begin position="22"/>
        <end position="104"/>
    </location>
</feature>
<sequence length="104" mass="11730">METVSIALLVCFACFGRSTLAATVVSTHIQNHHDVEVYSGWTRCKSNAEMIMWILVCETMYVIPDMALQCQSKGGREGYTALTTRLARSGYFSKAFFSAWWSRC</sequence>
<protein>
    <recommendedName>
        <fullName evidence="4">Secreted protein</fullName>
    </recommendedName>
</protein>
<reference evidence="2" key="1">
    <citation type="submission" date="2023-06" db="EMBL/GenBank/DDBJ databases">
        <title>Genome-scale phylogeny and comparative genomics of the fungal order Sordariales.</title>
        <authorList>
            <consortium name="Lawrence Berkeley National Laboratory"/>
            <person name="Hensen N."/>
            <person name="Bonometti L."/>
            <person name="Westerberg I."/>
            <person name="Brannstrom I.O."/>
            <person name="Guillou S."/>
            <person name="Cros-Aarteil S."/>
            <person name="Calhoun S."/>
            <person name="Haridas S."/>
            <person name="Kuo A."/>
            <person name="Mondo S."/>
            <person name="Pangilinan J."/>
            <person name="Riley R."/>
            <person name="LaButti K."/>
            <person name="Andreopoulos B."/>
            <person name="Lipzen A."/>
            <person name="Chen C."/>
            <person name="Yanf M."/>
            <person name="Daum C."/>
            <person name="Ng V."/>
            <person name="Clum A."/>
            <person name="Steindorff A."/>
            <person name="Ohm R."/>
            <person name="Martin F."/>
            <person name="Silar P."/>
            <person name="Natvig D."/>
            <person name="Lalanne C."/>
            <person name="Gautier V."/>
            <person name="Ament-velasquez S.L."/>
            <person name="Kruys A."/>
            <person name="Hutchinson M.I."/>
            <person name="Powell A.J."/>
            <person name="Barry K."/>
            <person name="Miller A.N."/>
            <person name="Grigoriev I.V."/>
            <person name="Debuchy R."/>
            <person name="Gladieux P."/>
            <person name="Thoren M.H."/>
            <person name="Johannesson H."/>
        </authorList>
    </citation>
    <scope>NUCLEOTIDE SEQUENCE</scope>
    <source>
        <strain evidence="2">SMH3187-1</strain>
    </source>
</reference>
<organism evidence="2 3">
    <name type="scientific">Schizothecium vesticola</name>
    <dbReference type="NCBI Taxonomy" id="314040"/>
    <lineage>
        <taxon>Eukaryota</taxon>
        <taxon>Fungi</taxon>
        <taxon>Dikarya</taxon>
        <taxon>Ascomycota</taxon>
        <taxon>Pezizomycotina</taxon>
        <taxon>Sordariomycetes</taxon>
        <taxon>Sordariomycetidae</taxon>
        <taxon>Sordariales</taxon>
        <taxon>Schizotheciaceae</taxon>
        <taxon>Schizothecium</taxon>
    </lineage>
</organism>
<keyword evidence="1" id="KW-0732">Signal</keyword>
<keyword evidence="3" id="KW-1185">Reference proteome</keyword>
<evidence type="ECO:0008006" key="4">
    <source>
        <dbReference type="Google" id="ProtNLM"/>
    </source>
</evidence>
<dbReference type="Proteomes" id="UP001172155">
    <property type="component" value="Unassembled WGS sequence"/>
</dbReference>
<comment type="caution">
    <text evidence="2">The sequence shown here is derived from an EMBL/GenBank/DDBJ whole genome shotgun (WGS) entry which is preliminary data.</text>
</comment>
<evidence type="ECO:0000313" key="2">
    <source>
        <dbReference type="EMBL" id="KAK0738221.1"/>
    </source>
</evidence>
<accession>A0AA40BPZ8</accession>